<dbReference type="EMBL" id="JAQQWL010000005">
    <property type="protein sequence ID" value="KAK8073493.1"/>
    <property type="molecule type" value="Genomic_DNA"/>
</dbReference>
<sequence>MSLGDSATQPPRALADAIPSGEKLVILTIDFGTSNTAQQYVILEPDEIEDRTKDDAETQEIRDELRPIIERLQDSRRIPQGAPHVTITADFFTRLLSHTKFQLKRLHGLEKDYKIEVVLCVPVVFRLDACMDLQKALAKALCRVNLGGSDLSDKWIPRFSMITEPEAGAEWALKQYPAIDTGDSLPLRLGREDAPPTGDLCGSNILNGMFYKLTLHRLKEGAPYLEGLHGRVCRKLPKKSPRTSSSIEREAMIYKNHDFGKGILRVANDAVAMMFTTCLDKVWALTKTQLDKARERGRPVDYIIILGGFSRSVSYQVYLKRCLATYNTLHKTEIKLLGEGLPIDPAAIAKGAALRALNRSSEPARALPSSYGILRHIEDCEWSEDYHLLPAKTLRGRSRYTYLDGRWWFFDRIIWFAQKGEEVGKDWTCSIKCEHVFAHHEPKLLAEEQIIISDTTMETGYGKESRKNRGSRCIGKLVADMTSLRDEGVILPEHSENGKTLCWRIEIQLIIRIKGLNLEAEARYKGEKKGECVINMAPALVSSSG</sequence>
<dbReference type="PANTHER" id="PTHR42749:SF8">
    <property type="entry name" value="HSP70 FAMILY PROTEIN (AFU_ORTHOLOGUE AFUA_3G13740)"/>
    <property type="match status" value="1"/>
</dbReference>
<evidence type="ECO:0008006" key="3">
    <source>
        <dbReference type="Google" id="ProtNLM"/>
    </source>
</evidence>
<name>A0ABR1VQK5_9PEZI</name>
<evidence type="ECO:0000313" key="2">
    <source>
        <dbReference type="Proteomes" id="UP001480595"/>
    </source>
</evidence>
<gene>
    <name evidence="1" type="ORF">PG994_004392</name>
</gene>
<evidence type="ECO:0000313" key="1">
    <source>
        <dbReference type="EMBL" id="KAK8073493.1"/>
    </source>
</evidence>
<comment type="caution">
    <text evidence="1">The sequence shown here is derived from an EMBL/GenBank/DDBJ whole genome shotgun (WGS) entry which is preliminary data.</text>
</comment>
<dbReference type="GeneID" id="92088864"/>
<accession>A0ABR1VQK5</accession>
<organism evidence="1 2">
    <name type="scientific">Apiospora phragmitis</name>
    <dbReference type="NCBI Taxonomy" id="2905665"/>
    <lineage>
        <taxon>Eukaryota</taxon>
        <taxon>Fungi</taxon>
        <taxon>Dikarya</taxon>
        <taxon>Ascomycota</taxon>
        <taxon>Pezizomycotina</taxon>
        <taxon>Sordariomycetes</taxon>
        <taxon>Xylariomycetidae</taxon>
        <taxon>Amphisphaeriales</taxon>
        <taxon>Apiosporaceae</taxon>
        <taxon>Apiospora</taxon>
    </lineage>
</organism>
<reference evidence="1 2" key="1">
    <citation type="submission" date="2023-01" db="EMBL/GenBank/DDBJ databases">
        <title>Analysis of 21 Apiospora genomes using comparative genomics revels a genus with tremendous synthesis potential of carbohydrate active enzymes and secondary metabolites.</title>
        <authorList>
            <person name="Sorensen T."/>
        </authorList>
    </citation>
    <scope>NUCLEOTIDE SEQUENCE [LARGE SCALE GENOMIC DNA]</scope>
    <source>
        <strain evidence="1 2">CBS 135458</strain>
    </source>
</reference>
<dbReference type="Proteomes" id="UP001480595">
    <property type="component" value="Unassembled WGS sequence"/>
</dbReference>
<keyword evidence="2" id="KW-1185">Reference proteome</keyword>
<dbReference type="CDD" id="cd10170">
    <property type="entry name" value="ASKHA_NBD_HSP70"/>
    <property type="match status" value="1"/>
</dbReference>
<dbReference type="PANTHER" id="PTHR42749">
    <property type="entry name" value="CELL SHAPE-DETERMINING PROTEIN MREB"/>
    <property type="match status" value="1"/>
</dbReference>
<proteinExistence type="predicted"/>
<dbReference type="RefSeq" id="XP_066717968.1">
    <property type="nucleotide sequence ID" value="XM_066855801.1"/>
</dbReference>
<protein>
    <recommendedName>
        <fullName evidence="3">Actin-like ATPase domain-containing protein</fullName>
    </recommendedName>
</protein>